<evidence type="ECO:0000313" key="12">
    <source>
        <dbReference type="EMBL" id="MBB6647962.1"/>
    </source>
</evidence>
<dbReference type="EC" id="2.6.1.9" evidence="10"/>
<evidence type="ECO:0000256" key="7">
    <source>
        <dbReference type="ARBA" id="ARBA00022898"/>
    </source>
</evidence>
<dbReference type="AlphaFoldDB" id="A0A7J9SMY3"/>
<dbReference type="InterPro" id="IPR015424">
    <property type="entry name" value="PyrdxlP-dep_Trfase"/>
</dbReference>
<dbReference type="CDD" id="cd00609">
    <property type="entry name" value="AAT_like"/>
    <property type="match status" value="1"/>
</dbReference>
<keyword evidence="5 10" id="KW-0028">Amino-acid biosynthesis</keyword>
<proteinExistence type="inferred from homology"/>
<dbReference type="GO" id="GO:0004400">
    <property type="term" value="F:histidinol-phosphate transaminase activity"/>
    <property type="evidence" value="ECO:0007669"/>
    <property type="project" value="UniProtKB-UniRule"/>
</dbReference>
<dbReference type="InterPro" id="IPR004839">
    <property type="entry name" value="Aminotransferase_I/II_large"/>
</dbReference>
<evidence type="ECO:0000256" key="10">
    <source>
        <dbReference type="HAMAP-Rule" id="MF_01023"/>
    </source>
</evidence>
<dbReference type="UniPathway" id="UPA00031">
    <property type="reaction ID" value="UER00012"/>
</dbReference>
<dbReference type="SUPFAM" id="SSF53383">
    <property type="entry name" value="PLP-dependent transferases"/>
    <property type="match status" value="1"/>
</dbReference>
<comment type="similarity">
    <text evidence="3 10">Belongs to the class-II pyridoxal-phosphate-dependent aminotransferase family. Histidinol-phosphate aminotransferase subfamily.</text>
</comment>
<keyword evidence="8 10" id="KW-0368">Histidine biosynthesis</keyword>
<dbReference type="GO" id="GO:0030170">
    <property type="term" value="F:pyridoxal phosphate binding"/>
    <property type="evidence" value="ECO:0007669"/>
    <property type="project" value="InterPro"/>
</dbReference>
<sequence length="365" mass="39461">MQPRDLSEHEAYVPGRGAEEVARDLGIDPEELIKLSSNENPHGPSPAAVEAIEAAAPTVNVYPKASHTDLTHRIAEKWGLDAEQVWLSAGADGAIDYLSRAFLEPGDAALLPDPGFAYYPMSTRYHHGEVTTYPLEKSEDFVQTAEDVLASYDGERIVHVTTPHNPTGSTVPPAELRTLADRVDDHTLVAVDEAYGEYAEDPSAIELLDDYDNLAVLRTFSKSYGLAGLRIGYAAVPAAWGDAYARINTPFAANEVACRAALAALDDDEHLELSVDTARWARAYYREHLDVPTWPSGGNFVLCEVGDGAAVAEACQRRGVIVRDTASFGLPECVRVSCGTREETRAAVETLNEVVAEVRPEASGP</sequence>
<dbReference type="InterPro" id="IPR050106">
    <property type="entry name" value="HistidinolP_aminotransfase"/>
</dbReference>
<feature type="modified residue" description="N6-(pyridoxal phosphate)lysine" evidence="10">
    <location>
        <position position="222"/>
    </location>
</feature>
<dbReference type="InterPro" id="IPR015421">
    <property type="entry name" value="PyrdxlP-dep_Trfase_major"/>
</dbReference>
<dbReference type="GO" id="GO:0000105">
    <property type="term" value="P:L-histidine biosynthetic process"/>
    <property type="evidence" value="ECO:0007669"/>
    <property type="project" value="UniProtKB-UniRule"/>
</dbReference>
<dbReference type="RefSeq" id="WP_185194334.1">
    <property type="nucleotide sequence ID" value="NZ_JACKXD010000009.1"/>
</dbReference>
<evidence type="ECO:0000256" key="4">
    <source>
        <dbReference type="ARBA" id="ARBA00022576"/>
    </source>
</evidence>
<keyword evidence="4 10" id="KW-0032">Aminotransferase</keyword>
<comment type="cofactor">
    <cofactor evidence="1 10">
        <name>pyridoxal 5'-phosphate</name>
        <dbReference type="ChEBI" id="CHEBI:597326"/>
    </cofactor>
</comment>
<evidence type="ECO:0000256" key="1">
    <source>
        <dbReference type="ARBA" id="ARBA00001933"/>
    </source>
</evidence>
<evidence type="ECO:0000256" key="9">
    <source>
        <dbReference type="ARBA" id="ARBA00047481"/>
    </source>
</evidence>
<name>A0A7J9SMY3_9EURY</name>
<evidence type="ECO:0000259" key="11">
    <source>
        <dbReference type="Pfam" id="PF00155"/>
    </source>
</evidence>
<dbReference type="Gene3D" id="3.90.1150.10">
    <property type="entry name" value="Aspartate Aminotransferase, domain 1"/>
    <property type="match status" value="1"/>
</dbReference>
<evidence type="ECO:0000256" key="5">
    <source>
        <dbReference type="ARBA" id="ARBA00022605"/>
    </source>
</evidence>
<dbReference type="EMBL" id="JACKXD010000009">
    <property type="protein sequence ID" value="MBB6647962.1"/>
    <property type="molecule type" value="Genomic_DNA"/>
</dbReference>
<reference evidence="12 13" key="1">
    <citation type="submission" date="2020-08" db="EMBL/GenBank/DDBJ databases">
        <authorList>
            <person name="Seo M.-J."/>
        </authorList>
    </citation>
    <scope>NUCLEOTIDE SEQUENCE [LARGE SCALE GENOMIC DNA]</scope>
    <source>
        <strain evidence="12 13">MBLA0160</strain>
    </source>
</reference>
<dbReference type="InterPro" id="IPR005861">
    <property type="entry name" value="HisP_aminotrans"/>
</dbReference>
<evidence type="ECO:0000256" key="6">
    <source>
        <dbReference type="ARBA" id="ARBA00022679"/>
    </source>
</evidence>
<dbReference type="HAMAP" id="MF_01023">
    <property type="entry name" value="HisC_aminotrans_2"/>
    <property type="match status" value="1"/>
</dbReference>
<dbReference type="InterPro" id="IPR015422">
    <property type="entry name" value="PyrdxlP-dep_Trfase_small"/>
</dbReference>
<keyword evidence="13" id="KW-1185">Reference proteome</keyword>
<feature type="domain" description="Aminotransferase class I/classII large" evidence="11">
    <location>
        <begin position="31"/>
        <end position="351"/>
    </location>
</feature>
<dbReference type="Proteomes" id="UP000546257">
    <property type="component" value="Unassembled WGS sequence"/>
</dbReference>
<comment type="pathway">
    <text evidence="2 10">Amino-acid biosynthesis; L-histidine biosynthesis; L-histidine from 5-phospho-alpha-D-ribose 1-diphosphate: step 7/9.</text>
</comment>
<keyword evidence="7 10" id="KW-0663">Pyridoxal phosphate</keyword>
<evidence type="ECO:0000256" key="3">
    <source>
        <dbReference type="ARBA" id="ARBA00007970"/>
    </source>
</evidence>
<comment type="caution">
    <text evidence="12">The sequence shown here is derived from an EMBL/GenBank/DDBJ whole genome shotgun (WGS) entry which is preliminary data.</text>
</comment>
<organism evidence="12 13">
    <name type="scientific">Halobellus ruber</name>
    <dbReference type="NCBI Taxonomy" id="2761102"/>
    <lineage>
        <taxon>Archaea</taxon>
        <taxon>Methanobacteriati</taxon>
        <taxon>Methanobacteriota</taxon>
        <taxon>Stenosarchaea group</taxon>
        <taxon>Halobacteria</taxon>
        <taxon>Halobacteriales</taxon>
        <taxon>Haloferacaceae</taxon>
        <taxon>Halobellus</taxon>
    </lineage>
</organism>
<gene>
    <name evidence="10" type="primary">hisC</name>
    <name evidence="12" type="ORF">H5V44_17020</name>
</gene>
<evidence type="ECO:0000313" key="13">
    <source>
        <dbReference type="Proteomes" id="UP000546257"/>
    </source>
</evidence>
<dbReference type="InterPro" id="IPR001917">
    <property type="entry name" value="Aminotrans_II_pyridoxalP_BS"/>
</dbReference>
<dbReference type="Gene3D" id="3.40.640.10">
    <property type="entry name" value="Type I PLP-dependent aspartate aminotransferase-like (Major domain)"/>
    <property type="match status" value="1"/>
</dbReference>
<dbReference type="PANTHER" id="PTHR43643">
    <property type="entry name" value="HISTIDINOL-PHOSPHATE AMINOTRANSFERASE 2"/>
    <property type="match status" value="1"/>
</dbReference>
<comment type="catalytic activity">
    <reaction evidence="9 10">
        <text>L-histidinol phosphate + 2-oxoglutarate = 3-(imidazol-4-yl)-2-oxopropyl phosphate + L-glutamate</text>
        <dbReference type="Rhea" id="RHEA:23744"/>
        <dbReference type="ChEBI" id="CHEBI:16810"/>
        <dbReference type="ChEBI" id="CHEBI:29985"/>
        <dbReference type="ChEBI" id="CHEBI:57766"/>
        <dbReference type="ChEBI" id="CHEBI:57980"/>
        <dbReference type="EC" id="2.6.1.9"/>
    </reaction>
</comment>
<dbReference type="PANTHER" id="PTHR43643:SF6">
    <property type="entry name" value="HISTIDINOL-PHOSPHATE AMINOTRANSFERASE"/>
    <property type="match status" value="1"/>
</dbReference>
<evidence type="ECO:0000256" key="8">
    <source>
        <dbReference type="ARBA" id="ARBA00023102"/>
    </source>
</evidence>
<protein>
    <recommendedName>
        <fullName evidence="10">Histidinol-phosphate aminotransferase</fullName>
        <ecNumber evidence="10">2.6.1.9</ecNumber>
    </recommendedName>
    <alternativeName>
        <fullName evidence="10">Imidazole acetol-phosphate transaminase</fullName>
    </alternativeName>
</protein>
<evidence type="ECO:0000256" key="2">
    <source>
        <dbReference type="ARBA" id="ARBA00005011"/>
    </source>
</evidence>
<dbReference type="Pfam" id="PF00155">
    <property type="entry name" value="Aminotran_1_2"/>
    <property type="match status" value="1"/>
</dbReference>
<accession>A0A7J9SMY3</accession>
<dbReference type="PROSITE" id="PS00599">
    <property type="entry name" value="AA_TRANSFER_CLASS_2"/>
    <property type="match status" value="1"/>
</dbReference>
<dbReference type="NCBIfam" id="TIGR01141">
    <property type="entry name" value="hisC"/>
    <property type="match status" value="1"/>
</dbReference>
<keyword evidence="6 10" id="KW-0808">Transferase</keyword>